<evidence type="ECO:0000259" key="2">
    <source>
        <dbReference type="Pfam" id="PF00535"/>
    </source>
</evidence>
<dbReference type="InterPro" id="IPR001173">
    <property type="entry name" value="Glyco_trans_2-like"/>
</dbReference>
<dbReference type="PANTHER" id="PTHR48090:SF7">
    <property type="entry name" value="RFBJ PROTEIN"/>
    <property type="match status" value="1"/>
</dbReference>
<dbReference type="GO" id="GO:0016740">
    <property type="term" value="F:transferase activity"/>
    <property type="evidence" value="ECO:0007669"/>
    <property type="project" value="UniProtKB-KW"/>
</dbReference>
<dbReference type="RefSeq" id="WP_116413835.1">
    <property type="nucleotide sequence ID" value="NZ_NBWZ01000001.1"/>
</dbReference>
<dbReference type="AlphaFoldDB" id="A0A3E0VG59"/>
<dbReference type="InterPro" id="IPR050256">
    <property type="entry name" value="Glycosyltransferase_2"/>
</dbReference>
<keyword evidence="4" id="KW-1185">Reference proteome</keyword>
<keyword evidence="3" id="KW-0808">Transferase</keyword>
<accession>A0A3E0VG59</accession>
<comment type="similarity">
    <text evidence="1">Belongs to the glycosyltransferase 2 family.</text>
</comment>
<gene>
    <name evidence="3" type="ORF">B7R54_03715</name>
</gene>
<dbReference type="PANTHER" id="PTHR48090">
    <property type="entry name" value="UNDECAPRENYL-PHOSPHATE 4-DEOXY-4-FORMAMIDO-L-ARABINOSE TRANSFERASE-RELATED"/>
    <property type="match status" value="1"/>
</dbReference>
<dbReference type="EMBL" id="NBWZ01000001">
    <property type="protein sequence ID" value="RFA08428.1"/>
    <property type="molecule type" value="Genomic_DNA"/>
</dbReference>
<comment type="caution">
    <text evidence="3">The sequence shown here is derived from an EMBL/GenBank/DDBJ whole genome shotgun (WGS) entry which is preliminary data.</text>
</comment>
<dbReference type="Proteomes" id="UP000256486">
    <property type="component" value="Unassembled WGS sequence"/>
</dbReference>
<organism evidence="3 4">
    <name type="scientific">Subtercola boreus</name>
    <dbReference type="NCBI Taxonomy" id="120213"/>
    <lineage>
        <taxon>Bacteria</taxon>
        <taxon>Bacillati</taxon>
        <taxon>Actinomycetota</taxon>
        <taxon>Actinomycetes</taxon>
        <taxon>Micrococcales</taxon>
        <taxon>Microbacteriaceae</taxon>
        <taxon>Subtercola</taxon>
    </lineage>
</organism>
<evidence type="ECO:0000313" key="3">
    <source>
        <dbReference type="EMBL" id="RFA08428.1"/>
    </source>
</evidence>
<feature type="domain" description="Glycosyltransferase 2-like" evidence="2">
    <location>
        <begin position="4"/>
        <end position="136"/>
    </location>
</feature>
<proteinExistence type="inferred from homology"/>
<evidence type="ECO:0000256" key="1">
    <source>
        <dbReference type="ARBA" id="ARBA00006739"/>
    </source>
</evidence>
<dbReference type="CDD" id="cd04179">
    <property type="entry name" value="DPM_DPG-synthase_like"/>
    <property type="match status" value="1"/>
</dbReference>
<dbReference type="InterPro" id="IPR029044">
    <property type="entry name" value="Nucleotide-diphossugar_trans"/>
</dbReference>
<dbReference type="SUPFAM" id="SSF53448">
    <property type="entry name" value="Nucleotide-diphospho-sugar transferases"/>
    <property type="match status" value="1"/>
</dbReference>
<evidence type="ECO:0000313" key="4">
    <source>
        <dbReference type="Proteomes" id="UP000256486"/>
    </source>
</evidence>
<dbReference type="OrthoDB" id="9797391at2"/>
<reference evidence="3 4" key="1">
    <citation type="submission" date="2017-04" db="EMBL/GenBank/DDBJ databases">
        <title>Comparative genome analysis of Subtercola boreus.</title>
        <authorList>
            <person name="Cho Y.-J."/>
            <person name="Cho A."/>
            <person name="Kim O.-S."/>
            <person name="Lee J.-I."/>
        </authorList>
    </citation>
    <scope>NUCLEOTIDE SEQUENCE [LARGE SCALE GENOMIC DNA]</scope>
    <source>
        <strain evidence="3 4">K300</strain>
    </source>
</reference>
<dbReference type="Pfam" id="PF00535">
    <property type="entry name" value="Glycos_transf_2"/>
    <property type="match status" value="1"/>
</dbReference>
<name>A0A3E0VG59_9MICO</name>
<dbReference type="Gene3D" id="3.90.550.10">
    <property type="entry name" value="Spore Coat Polysaccharide Biosynthesis Protein SpsA, Chain A"/>
    <property type="match status" value="1"/>
</dbReference>
<sequence>MKLSVLMPVYNEQATLQKVLDKVLAIEWQDEVDVEFVIVNDGSVDQTAAILDGITDERVTVFHQPRNQGKGAAIRKAASLASGDHVIICDADEEYKPSEIPGLLQPILDGEAKIVYGTRTFGSHTSYSYWYVIGNRGVNLFTNVIFNAYVSDVETCYKLMPTALYRSLHITSNGFGMEAEITGKLLARGYRPYEVPISYKARTRAEGKKITAWDGVEALWILLKIRLKEGSRRQPPVTLP</sequence>
<protein>
    <submittedName>
        <fullName evidence="3">Glycosyl transferase</fullName>
    </submittedName>
</protein>